<keyword evidence="3" id="KW-0812">Transmembrane</keyword>
<keyword evidence="3" id="KW-0472">Membrane</keyword>
<evidence type="ECO:0000256" key="2">
    <source>
        <dbReference type="SAM" id="MobiDB-lite"/>
    </source>
</evidence>
<feature type="transmembrane region" description="Helical" evidence="3">
    <location>
        <begin position="526"/>
        <end position="550"/>
    </location>
</feature>
<name>A0ABD0LS02_9CAEN</name>
<dbReference type="SUPFAM" id="SSF48403">
    <property type="entry name" value="Ankyrin repeat"/>
    <property type="match status" value="1"/>
</dbReference>
<feature type="transmembrane region" description="Helical" evidence="3">
    <location>
        <begin position="377"/>
        <end position="399"/>
    </location>
</feature>
<evidence type="ECO:0008006" key="6">
    <source>
        <dbReference type="Google" id="ProtNLM"/>
    </source>
</evidence>
<gene>
    <name evidence="4" type="ORF">BaRGS_00006914</name>
</gene>
<protein>
    <recommendedName>
        <fullName evidence="6">Ion transport domain-containing protein</fullName>
    </recommendedName>
</protein>
<keyword evidence="3" id="KW-1133">Transmembrane helix</keyword>
<dbReference type="InterPro" id="IPR024862">
    <property type="entry name" value="TRPV"/>
</dbReference>
<sequence length="852" mass="98544">MAEKPNKQNGEKDKKDKTEDKKDKTEDKKDKTEGKNIREGKKKLNEVKLQLQALKKTDMTDLLANYPRVDEDELNPMQLAAFCYDDEEIIMKMASLCPYLVWKRRSGIYAGQTVLHVAIIKRNMKAVNAILEIKAPPGLDLLKGKATGSEFTNATVMMGELPLSVAALTFNFVLVTKLLDKGAEVFGTNSRGDTVFHSLVRYAGEYPEKSKEAKKMIQRIHKKIMDDKKYAPGDWSARDVWLIENNDRLTALRLAVKCEQPELFTLIINLHQVYRYDYYNDGIYDTVQYDVTEVDPVALREWRTLANTEERKRQQRAAQNSTGNPSQQHKQKAEAHRLVSVLELICETSRENMKSFDSLDTVVVREIIKMKWKRYRYWFWIWAVLHVMFMVTLTAHAAFKALLTKYRLVGWRPGPVEPVFVRTFAILILPLPLIVLPLELMMRFHRQQEWFITLYHHNGLYRLMLLVFTFSMTIDSIWYLVEGPVNNYFLILALLVGWWFTTFFMRPLRTFSFFTVMLQEILFGDMLRFFSVIILEWIAFSVAMHITYVATDDVHLPPKFETFWLSALTMFQLMIGFDDEVDVLEPSQNEWMAITLYVSFVIITYVLMLNALIAMMASTCELVSKSRKKHWELQRLSVVLMLENMLPFKRKISKRYKKEAVKMYNIHNNTEFEEDRFFLKVVLLRDDQDTRDQDQQTDPNNQTSESTGDKQQKASQAAKRKQKARDRSADPPKPGRHSDKLEMQFSKVSLQIEALGRSRSEDGHTGTGAGSGSPSKSTGTSDKGKPLSSVKPEVNLPRDDQEDRKTKDQDQQTDPSGPNGSPGSTGDKQVRGSEWFAPRLVTQREVTRKRDE</sequence>
<feature type="region of interest" description="Disordered" evidence="2">
    <location>
        <begin position="689"/>
        <end position="852"/>
    </location>
</feature>
<feature type="transmembrane region" description="Helical" evidence="3">
    <location>
        <begin position="591"/>
        <end position="617"/>
    </location>
</feature>
<keyword evidence="5" id="KW-1185">Reference proteome</keyword>
<proteinExistence type="predicted"/>
<accession>A0ABD0LS02</accession>
<dbReference type="PANTHER" id="PTHR10582:SF31">
    <property type="entry name" value="TRANSIENT RECEPTOR POTENTIAL CATION CHANNEL SUBFAMILY V MEMBER 6-LIKE"/>
    <property type="match status" value="1"/>
</dbReference>
<dbReference type="EMBL" id="JACVVK020000029">
    <property type="protein sequence ID" value="KAK7501828.1"/>
    <property type="molecule type" value="Genomic_DNA"/>
</dbReference>
<dbReference type="PANTHER" id="PTHR10582">
    <property type="entry name" value="TRANSIENT RECEPTOR POTENTIAL ION CHANNEL PROTEIN"/>
    <property type="match status" value="1"/>
</dbReference>
<dbReference type="Gene3D" id="1.25.40.20">
    <property type="entry name" value="Ankyrin repeat-containing domain"/>
    <property type="match status" value="1"/>
</dbReference>
<dbReference type="InterPro" id="IPR036770">
    <property type="entry name" value="Ankyrin_rpt-contain_sf"/>
</dbReference>
<dbReference type="Proteomes" id="UP001519460">
    <property type="component" value="Unassembled WGS sequence"/>
</dbReference>
<evidence type="ECO:0000256" key="1">
    <source>
        <dbReference type="ARBA" id="ARBA00022737"/>
    </source>
</evidence>
<feature type="compositionally biased region" description="Low complexity" evidence="2">
    <location>
        <begin position="812"/>
        <end position="824"/>
    </location>
</feature>
<feature type="compositionally biased region" description="Basic and acidic residues" evidence="2">
    <location>
        <begin position="796"/>
        <end position="810"/>
    </location>
</feature>
<dbReference type="AlphaFoldDB" id="A0ABD0LS02"/>
<organism evidence="4 5">
    <name type="scientific">Batillaria attramentaria</name>
    <dbReference type="NCBI Taxonomy" id="370345"/>
    <lineage>
        <taxon>Eukaryota</taxon>
        <taxon>Metazoa</taxon>
        <taxon>Spiralia</taxon>
        <taxon>Lophotrochozoa</taxon>
        <taxon>Mollusca</taxon>
        <taxon>Gastropoda</taxon>
        <taxon>Caenogastropoda</taxon>
        <taxon>Sorbeoconcha</taxon>
        <taxon>Cerithioidea</taxon>
        <taxon>Batillariidae</taxon>
        <taxon>Batillaria</taxon>
    </lineage>
</organism>
<comment type="caution">
    <text evidence="4">The sequence shown here is derived from an EMBL/GenBank/DDBJ whole genome shotgun (WGS) entry which is preliminary data.</text>
</comment>
<keyword evidence="1" id="KW-0677">Repeat</keyword>
<reference evidence="4 5" key="1">
    <citation type="journal article" date="2023" name="Sci. Data">
        <title>Genome assembly of the Korean intertidal mud-creeper Batillaria attramentaria.</title>
        <authorList>
            <person name="Patra A.K."/>
            <person name="Ho P.T."/>
            <person name="Jun S."/>
            <person name="Lee S.J."/>
            <person name="Kim Y."/>
            <person name="Won Y.J."/>
        </authorList>
    </citation>
    <scope>NUCLEOTIDE SEQUENCE [LARGE SCALE GENOMIC DNA]</scope>
    <source>
        <strain evidence="4">Wonlab-2016</strain>
    </source>
</reference>
<evidence type="ECO:0000313" key="5">
    <source>
        <dbReference type="Proteomes" id="UP001519460"/>
    </source>
</evidence>
<feature type="transmembrane region" description="Helical" evidence="3">
    <location>
        <begin position="487"/>
        <end position="505"/>
    </location>
</feature>
<feature type="transmembrane region" description="Helical" evidence="3">
    <location>
        <begin position="459"/>
        <end position="481"/>
    </location>
</feature>
<feature type="region of interest" description="Disordered" evidence="2">
    <location>
        <begin position="1"/>
        <end position="41"/>
    </location>
</feature>
<feature type="transmembrane region" description="Helical" evidence="3">
    <location>
        <begin position="419"/>
        <end position="438"/>
    </location>
</feature>
<feature type="compositionally biased region" description="Low complexity" evidence="2">
    <location>
        <begin position="772"/>
        <end position="781"/>
    </location>
</feature>
<feature type="non-terminal residue" evidence="4">
    <location>
        <position position="852"/>
    </location>
</feature>
<evidence type="ECO:0000313" key="4">
    <source>
        <dbReference type="EMBL" id="KAK7501828.1"/>
    </source>
</evidence>
<evidence type="ECO:0000256" key="3">
    <source>
        <dbReference type="SAM" id="Phobius"/>
    </source>
</evidence>
<dbReference type="Gene3D" id="1.10.287.70">
    <property type="match status" value="1"/>
</dbReference>
<feature type="region of interest" description="Disordered" evidence="2">
    <location>
        <begin position="309"/>
        <end position="333"/>
    </location>
</feature>
<feature type="compositionally biased region" description="Polar residues" evidence="2">
    <location>
        <begin position="316"/>
        <end position="328"/>
    </location>
</feature>